<evidence type="ECO:0000259" key="11">
    <source>
        <dbReference type="Pfam" id="PF10502"/>
    </source>
</evidence>
<keyword evidence="7" id="KW-0472">Membrane</keyword>
<evidence type="ECO:0000256" key="2">
    <source>
        <dbReference type="ARBA" id="ARBA00011805"/>
    </source>
</evidence>
<dbReference type="InterPro" id="IPR019756">
    <property type="entry name" value="Pept_S26A_signal_pept_1_Ser-AS"/>
</dbReference>
<dbReference type="InterPro" id="IPR019533">
    <property type="entry name" value="Peptidase_S26"/>
</dbReference>
<feature type="domain" description="Peptidase S26" evidence="11">
    <location>
        <begin position="97"/>
        <end position="133"/>
    </location>
</feature>
<dbReference type="InterPro" id="IPR036286">
    <property type="entry name" value="LexA/Signal_pep-like_sf"/>
</dbReference>
<evidence type="ECO:0000256" key="5">
    <source>
        <dbReference type="ARBA" id="ARBA00022801"/>
    </source>
</evidence>
<dbReference type="Gene3D" id="2.10.109.10">
    <property type="entry name" value="Umud Fragment, subunit A"/>
    <property type="match status" value="1"/>
</dbReference>
<dbReference type="Pfam" id="PF10502">
    <property type="entry name" value="Peptidase_S26"/>
    <property type="match status" value="2"/>
</dbReference>
<evidence type="ECO:0000256" key="3">
    <source>
        <dbReference type="ARBA" id="ARBA00022670"/>
    </source>
</evidence>
<keyword evidence="4 10" id="KW-0999">Mitochondrion inner membrane</keyword>
<proteinExistence type="inferred from homology"/>
<organism evidence="12 13">
    <name type="scientific">Tetranychus urticae</name>
    <name type="common">Two-spotted spider mite</name>
    <dbReference type="NCBI Taxonomy" id="32264"/>
    <lineage>
        <taxon>Eukaryota</taxon>
        <taxon>Metazoa</taxon>
        <taxon>Ecdysozoa</taxon>
        <taxon>Arthropoda</taxon>
        <taxon>Chelicerata</taxon>
        <taxon>Arachnida</taxon>
        <taxon>Acari</taxon>
        <taxon>Acariformes</taxon>
        <taxon>Trombidiformes</taxon>
        <taxon>Prostigmata</taxon>
        <taxon>Eleutherengona</taxon>
        <taxon>Raphignathae</taxon>
        <taxon>Tetranychoidea</taxon>
        <taxon>Tetranychidae</taxon>
        <taxon>Tetranychus</taxon>
    </lineage>
</organism>
<feature type="active site" evidence="9">
    <location>
        <position position="79"/>
    </location>
</feature>
<dbReference type="EC" id="3.4.21.-" evidence="10"/>
<keyword evidence="13" id="KW-1185">Reference proteome</keyword>
<evidence type="ECO:0000313" key="13">
    <source>
        <dbReference type="Proteomes" id="UP000015104"/>
    </source>
</evidence>
<gene>
    <name evidence="12" type="primary">107359631</name>
</gene>
<keyword evidence="6 10" id="KW-0496">Mitochondrion</keyword>
<dbReference type="CDD" id="cd06530">
    <property type="entry name" value="S26_SPase_I"/>
    <property type="match status" value="1"/>
</dbReference>
<sequence>MTAKVISIGWRGLRALCLAYVVAEYGFKVALIDGSSMKPTLNHRDIVLSNQWTPIFGNVKRSDIVIFRSPMDPKKYHCKRIKAMEGDRVRKGFTSISVPKGHVWVEGDNYYHSKDSRDHGPIPIGLIIGVVFCKIYPFLDAKFLS</sequence>
<dbReference type="EnsemblMetazoa" id="tetur04g03070.1">
    <property type="protein sequence ID" value="tetur04g03070.1"/>
    <property type="gene ID" value="tetur04g03070"/>
</dbReference>
<evidence type="ECO:0000256" key="4">
    <source>
        <dbReference type="ARBA" id="ARBA00022792"/>
    </source>
</evidence>
<dbReference type="InterPro" id="IPR052064">
    <property type="entry name" value="Mito_IMP1_subunit"/>
</dbReference>
<dbReference type="PROSITE" id="PS00761">
    <property type="entry name" value="SPASE_I_3"/>
    <property type="match status" value="1"/>
</dbReference>
<dbReference type="HOGENOM" id="CLU_028723_4_3_1"/>
<evidence type="ECO:0000256" key="10">
    <source>
        <dbReference type="RuleBase" id="RU362041"/>
    </source>
</evidence>
<dbReference type="eggNOG" id="KOG0171">
    <property type="taxonomic scope" value="Eukaryota"/>
</dbReference>
<evidence type="ECO:0000256" key="6">
    <source>
        <dbReference type="ARBA" id="ARBA00023128"/>
    </source>
</evidence>
<evidence type="ECO:0000256" key="9">
    <source>
        <dbReference type="PIRSR" id="PIRSR600223-1"/>
    </source>
</evidence>
<comment type="subunit">
    <text evidence="2">Heterodimer of 2 subunits, IMMPL1 and IMMPL2.</text>
</comment>
<dbReference type="GO" id="GO:0006465">
    <property type="term" value="P:signal peptide processing"/>
    <property type="evidence" value="ECO:0007669"/>
    <property type="project" value="InterPro"/>
</dbReference>
<name>T1K1Y3_TETUR</name>
<dbReference type="GO" id="GO:0004252">
    <property type="term" value="F:serine-type endopeptidase activity"/>
    <property type="evidence" value="ECO:0007669"/>
    <property type="project" value="InterPro"/>
</dbReference>
<dbReference type="AlphaFoldDB" id="T1K1Y3"/>
<dbReference type="PROSITE" id="PS00501">
    <property type="entry name" value="SPASE_I_1"/>
    <property type="match status" value="1"/>
</dbReference>
<evidence type="ECO:0000256" key="7">
    <source>
        <dbReference type="ARBA" id="ARBA00023136"/>
    </source>
</evidence>
<dbReference type="InterPro" id="IPR000223">
    <property type="entry name" value="Pept_S26A_signal_pept_1"/>
</dbReference>
<comment type="subcellular location">
    <subcellularLocation>
        <location evidence="1 10">Mitochondrion inner membrane</location>
    </subcellularLocation>
</comment>
<dbReference type="OrthoDB" id="308440at2759"/>
<keyword evidence="5 10" id="KW-0378">Hydrolase</keyword>
<dbReference type="InterPro" id="IPR019758">
    <property type="entry name" value="Pept_S26A_signal_pept_1_CS"/>
</dbReference>
<dbReference type="GO" id="GO:0006627">
    <property type="term" value="P:protein processing involved in protein targeting to mitochondrion"/>
    <property type="evidence" value="ECO:0007669"/>
    <property type="project" value="TreeGrafter"/>
</dbReference>
<dbReference type="KEGG" id="tut:107359631"/>
<dbReference type="PANTHER" id="PTHR12383">
    <property type="entry name" value="PROTEASE FAMILY S26 MITOCHONDRIAL INNER MEMBRANE PROTEASE-RELATED"/>
    <property type="match status" value="1"/>
</dbReference>
<evidence type="ECO:0000256" key="8">
    <source>
        <dbReference type="ARBA" id="ARBA00038445"/>
    </source>
</evidence>
<dbReference type="NCBIfam" id="TIGR02227">
    <property type="entry name" value="sigpep_I_bact"/>
    <property type="match status" value="1"/>
</dbReference>
<dbReference type="PANTHER" id="PTHR12383:SF16">
    <property type="entry name" value="MITOCHONDRIAL INNER MEMBRANE PROTEASE SUBUNIT 1"/>
    <property type="match status" value="1"/>
</dbReference>
<reference evidence="12" key="2">
    <citation type="submission" date="2015-06" db="UniProtKB">
        <authorList>
            <consortium name="EnsemblMetazoa"/>
        </authorList>
    </citation>
    <scope>IDENTIFICATION</scope>
</reference>
<dbReference type="OMA" id="STHWFWE"/>
<dbReference type="GO" id="GO:0042720">
    <property type="term" value="C:mitochondrial inner membrane peptidase complex"/>
    <property type="evidence" value="ECO:0007669"/>
    <property type="project" value="TreeGrafter"/>
</dbReference>
<comment type="similarity">
    <text evidence="8">Belongs to the peptidase S26 family. IMP1 subfamily.</text>
</comment>
<evidence type="ECO:0000256" key="1">
    <source>
        <dbReference type="ARBA" id="ARBA00004273"/>
    </source>
</evidence>
<protein>
    <recommendedName>
        <fullName evidence="10">Mitochondrial inner membrane protease subunit</fullName>
        <ecNumber evidence="10">3.4.21.-</ecNumber>
    </recommendedName>
</protein>
<accession>T1K1Y3</accession>
<feature type="domain" description="Peptidase S26" evidence="11">
    <location>
        <begin position="13"/>
        <end position="90"/>
    </location>
</feature>
<dbReference type="EMBL" id="CAEY01001357">
    <property type="status" value="NOT_ANNOTATED_CDS"/>
    <property type="molecule type" value="Genomic_DNA"/>
</dbReference>
<dbReference type="Proteomes" id="UP000015104">
    <property type="component" value="Unassembled WGS sequence"/>
</dbReference>
<dbReference type="SUPFAM" id="SSF51306">
    <property type="entry name" value="LexA/Signal peptidase"/>
    <property type="match status" value="1"/>
</dbReference>
<keyword evidence="3 10" id="KW-0645">Protease</keyword>
<reference evidence="13" key="1">
    <citation type="submission" date="2011-08" db="EMBL/GenBank/DDBJ databases">
        <authorList>
            <person name="Rombauts S."/>
        </authorList>
    </citation>
    <scope>NUCLEOTIDE SEQUENCE</scope>
    <source>
        <strain evidence="13">London</strain>
    </source>
</reference>
<dbReference type="PRINTS" id="PR00727">
    <property type="entry name" value="LEADERPTASE"/>
</dbReference>
<dbReference type="STRING" id="32264.T1K1Y3"/>
<feature type="active site" evidence="9">
    <location>
        <position position="36"/>
    </location>
</feature>
<evidence type="ECO:0000313" key="12">
    <source>
        <dbReference type="EnsemblMetazoa" id="tetur04g03070.1"/>
    </source>
</evidence>